<dbReference type="Proteomes" id="UP001642540">
    <property type="component" value="Unassembled WGS sequence"/>
</dbReference>
<name>A0ABP1REH0_9HEXA</name>
<organism evidence="1 2">
    <name type="scientific">Orchesella dallaii</name>
    <dbReference type="NCBI Taxonomy" id="48710"/>
    <lineage>
        <taxon>Eukaryota</taxon>
        <taxon>Metazoa</taxon>
        <taxon>Ecdysozoa</taxon>
        <taxon>Arthropoda</taxon>
        <taxon>Hexapoda</taxon>
        <taxon>Collembola</taxon>
        <taxon>Entomobryomorpha</taxon>
        <taxon>Entomobryoidea</taxon>
        <taxon>Orchesellidae</taxon>
        <taxon>Orchesellinae</taxon>
        <taxon>Orchesella</taxon>
    </lineage>
</organism>
<gene>
    <name evidence="1" type="ORF">ODALV1_LOCUS21671</name>
</gene>
<keyword evidence="2" id="KW-1185">Reference proteome</keyword>
<reference evidence="1 2" key="1">
    <citation type="submission" date="2024-08" db="EMBL/GenBank/DDBJ databases">
        <authorList>
            <person name="Cucini C."/>
            <person name="Frati F."/>
        </authorList>
    </citation>
    <scope>NUCLEOTIDE SEQUENCE [LARGE SCALE GENOMIC DNA]</scope>
</reference>
<proteinExistence type="predicted"/>
<protein>
    <submittedName>
        <fullName evidence="1">Uncharacterized protein</fullName>
    </submittedName>
</protein>
<comment type="caution">
    <text evidence="1">The sequence shown here is derived from an EMBL/GenBank/DDBJ whole genome shotgun (WGS) entry which is preliminary data.</text>
</comment>
<sequence>MGSMRYRYFPSLSIPLKVDGCKRMLSSKLVDDDTQSCNTRRLSTSPSSLRNTRFILTSNSSSPPPIQPPILNPIDKLGTCDEIFLVQKGCSKEGYS</sequence>
<evidence type="ECO:0000313" key="2">
    <source>
        <dbReference type="Proteomes" id="UP001642540"/>
    </source>
</evidence>
<dbReference type="EMBL" id="CAXLJM020000072">
    <property type="protein sequence ID" value="CAL8127042.1"/>
    <property type="molecule type" value="Genomic_DNA"/>
</dbReference>
<accession>A0ABP1REH0</accession>
<evidence type="ECO:0000313" key="1">
    <source>
        <dbReference type="EMBL" id="CAL8127042.1"/>
    </source>
</evidence>